<dbReference type="SUPFAM" id="SSF82199">
    <property type="entry name" value="SET domain"/>
    <property type="match status" value="1"/>
</dbReference>
<dbReference type="PANTHER" id="PTHR43317:SF1">
    <property type="entry name" value="THERMOSPERMINE SYNTHASE ACAULIS5"/>
    <property type="match status" value="1"/>
</dbReference>
<evidence type="ECO:0000259" key="4">
    <source>
        <dbReference type="PROSITE" id="PS50280"/>
    </source>
</evidence>
<dbReference type="InterPro" id="IPR046341">
    <property type="entry name" value="SET_dom_sf"/>
</dbReference>
<feature type="region of interest" description="Disordered" evidence="2">
    <location>
        <begin position="890"/>
        <end position="916"/>
    </location>
</feature>
<keyword evidence="3" id="KW-0732">Signal</keyword>
<protein>
    <submittedName>
        <fullName evidence="5">Spermidine synthase 1</fullName>
    </submittedName>
</protein>
<sequence>MTARIPPMLPLLLSFLLLVSLAVGKEAPSSTDDVPKKHRGVALAERQIDWLRSKKGGFYSPKITIRPLFESDSDTVPLGLFASGEGFQKGETVMVVPRQWLLTTGSEFSEDMCHTAENLVRQRKLQDESDYEPYVSYVFSKERITLPSTFSSRGKSLLLLIRGQQLPPDDLTKVSFAQHCTHSMSLDQEEDKEMLEFAYLTVVSRAWSDKLVPVFDMINHHSGRYANVDSTSILTGTDDITVHALRDIPPGEQLFLSYMDCIDEQGYELDYVLPQMLRDFGFVDEYPQRWTFPTPTTSKNPYVSTPKPSNDEEEDEEEEDDDSLVFDIDFVNEEADALFKAGKLKSPPEMKLTWRTGEPTVEQIQVLAQELQRMEKLKSHVIKTANLLKDPYERSVTLDYYNSLTIALTFATANKTCTLPEDYSLEEGQVCLSGFANVEEEEEIIDTMTLEDDQEDDTEPEHKPTYHGNNPDDWMACDEFWKIEDDYEHVEEFYSHYQGLDIYYGKAEDDSCLYLDGYLHTCASSRPHYHEVFVHYPARFLDKVERVLFIGGGDSMVLHEVLKYQDLELVVGLELDQRVTRTTFNTFGTQPHFDNDKVHWYFGDAAKSMLALPSNYYGSFDLVIVDILTEVAESLAVNYELKVMEAAMLLMKPGGIIVKNEDQGYVPGTNKDYTKYSVDLIYHDVPLYCLQIFVVGSNTVDFLTAQPKDHNVETIYLKGVDEFQSQFDSWYNFGGDGTRKCDQDEAAEEQFESDYTVGVMMILEAESIAVSLDTAETLKPVIVEALNTAGITGVDAVDFAFTADDGVTGFSLTIFAQEGYLVARCNPELRYCAFDIQLYGPSVLKLEVVKASLIAALQSAQNSSYRFVTGGMSGLNNEGNGVGPPSAKELCNTGVHGTTSTRTEVRKEKRPEDFDTPKASGLHAYDLISPLSQWQSQKPTGAQVLVQLDLPVFWAGEKVFVENRGAWVPGTVTNLQDDYRYDVKLDGRPKILKDVEESEMMRDAEQFDMTLVTRFLAEAMDVLLEANGHSLEPGSFAYKQVSDGNGVGIVVATHWTGGNIVATWDGRNVVSINLYLASIKNHQDIVNIYGNLDERLVLMSLDIFPRGGGNIVSFKEDLLKQPVWATEVEAVSS</sequence>
<organism evidence="5 6">
    <name type="scientific">Seminavis robusta</name>
    <dbReference type="NCBI Taxonomy" id="568900"/>
    <lineage>
        <taxon>Eukaryota</taxon>
        <taxon>Sar</taxon>
        <taxon>Stramenopiles</taxon>
        <taxon>Ochrophyta</taxon>
        <taxon>Bacillariophyta</taxon>
        <taxon>Bacillariophyceae</taxon>
        <taxon>Bacillariophycidae</taxon>
        <taxon>Naviculales</taxon>
        <taxon>Naviculaceae</taxon>
        <taxon>Seminavis</taxon>
    </lineage>
</organism>
<dbReference type="InterPro" id="IPR029063">
    <property type="entry name" value="SAM-dependent_MTases_sf"/>
</dbReference>
<feature type="compositionally biased region" description="Polar residues" evidence="2">
    <location>
        <begin position="293"/>
        <end position="308"/>
    </location>
</feature>
<keyword evidence="6" id="KW-1185">Reference proteome</keyword>
<dbReference type="PANTHER" id="PTHR43317">
    <property type="entry name" value="THERMOSPERMINE SYNTHASE ACAULIS5"/>
    <property type="match status" value="1"/>
</dbReference>
<feature type="compositionally biased region" description="Acidic residues" evidence="2">
    <location>
        <begin position="311"/>
        <end position="322"/>
    </location>
</feature>
<feature type="signal peptide" evidence="3">
    <location>
        <begin position="1"/>
        <end position="24"/>
    </location>
</feature>
<evidence type="ECO:0000313" key="6">
    <source>
        <dbReference type="Proteomes" id="UP001153069"/>
    </source>
</evidence>
<evidence type="ECO:0000256" key="1">
    <source>
        <dbReference type="ARBA" id="ARBA00023115"/>
    </source>
</evidence>
<reference evidence="5" key="1">
    <citation type="submission" date="2020-06" db="EMBL/GenBank/DDBJ databases">
        <authorList>
            <consortium name="Plant Systems Biology data submission"/>
        </authorList>
    </citation>
    <scope>NUCLEOTIDE SEQUENCE</scope>
    <source>
        <strain evidence="5">D6</strain>
    </source>
</reference>
<accession>A0A9N8HC08</accession>
<dbReference type="GO" id="GO:0006596">
    <property type="term" value="P:polyamine biosynthetic process"/>
    <property type="evidence" value="ECO:0007669"/>
    <property type="project" value="UniProtKB-KW"/>
</dbReference>
<proteinExistence type="predicted"/>
<dbReference type="EMBL" id="CAICTM010000299">
    <property type="protein sequence ID" value="CAB9507282.1"/>
    <property type="molecule type" value="Genomic_DNA"/>
</dbReference>
<dbReference type="Gene3D" id="3.40.50.150">
    <property type="entry name" value="Vaccinia Virus protein VP39"/>
    <property type="match status" value="1"/>
</dbReference>
<evidence type="ECO:0000313" key="5">
    <source>
        <dbReference type="EMBL" id="CAB9507282.1"/>
    </source>
</evidence>
<dbReference type="Pfam" id="PF00856">
    <property type="entry name" value="SET"/>
    <property type="match status" value="1"/>
</dbReference>
<gene>
    <name evidence="5" type="ORF">SEMRO_300_G111590.1</name>
</gene>
<comment type="caution">
    <text evidence="5">The sequence shown here is derived from an EMBL/GenBank/DDBJ whole genome shotgun (WGS) entry which is preliminary data.</text>
</comment>
<feature type="chain" id="PRO_5040346937" evidence="3">
    <location>
        <begin position="25"/>
        <end position="1133"/>
    </location>
</feature>
<feature type="region of interest" description="Disordered" evidence="2">
    <location>
        <begin position="293"/>
        <end position="322"/>
    </location>
</feature>
<dbReference type="CDD" id="cd10527">
    <property type="entry name" value="SET_LSMT"/>
    <property type="match status" value="1"/>
</dbReference>
<dbReference type="OrthoDB" id="44541at2759"/>
<dbReference type="Pfam" id="PF01564">
    <property type="entry name" value="Spermine_synth"/>
    <property type="match status" value="1"/>
</dbReference>
<dbReference type="Gene3D" id="3.90.1410.10">
    <property type="entry name" value="set domain protein methyltransferase, domain 1"/>
    <property type="match status" value="1"/>
</dbReference>
<dbReference type="AlphaFoldDB" id="A0A9N8HC08"/>
<evidence type="ECO:0000256" key="3">
    <source>
        <dbReference type="SAM" id="SignalP"/>
    </source>
</evidence>
<dbReference type="InterPro" id="IPR001214">
    <property type="entry name" value="SET_dom"/>
</dbReference>
<dbReference type="SUPFAM" id="SSF53335">
    <property type="entry name" value="S-adenosyl-L-methionine-dependent methyltransferases"/>
    <property type="match status" value="1"/>
</dbReference>
<feature type="compositionally biased region" description="Basic and acidic residues" evidence="2">
    <location>
        <begin position="903"/>
        <end position="916"/>
    </location>
</feature>
<evidence type="ECO:0000256" key="2">
    <source>
        <dbReference type="SAM" id="MobiDB-lite"/>
    </source>
</evidence>
<keyword evidence="1" id="KW-0620">Polyamine biosynthesis</keyword>
<name>A0A9N8HC08_9STRA</name>
<dbReference type="GO" id="GO:0010487">
    <property type="term" value="F:thermospermine synthase activity"/>
    <property type="evidence" value="ECO:0007669"/>
    <property type="project" value="TreeGrafter"/>
</dbReference>
<feature type="domain" description="SET" evidence="4">
    <location>
        <begin position="61"/>
        <end position="259"/>
    </location>
</feature>
<dbReference type="Proteomes" id="UP001153069">
    <property type="component" value="Unassembled WGS sequence"/>
</dbReference>
<dbReference type="PROSITE" id="PS50280">
    <property type="entry name" value="SET"/>
    <property type="match status" value="1"/>
</dbReference>